<keyword evidence="4" id="KW-1185">Reference proteome</keyword>
<dbReference type="InterPro" id="IPR001173">
    <property type="entry name" value="Glyco_trans_2-like"/>
</dbReference>
<dbReference type="PANTHER" id="PTHR48090">
    <property type="entry name" value="UNDECAPRENYL-PHOSPHATE 4-DEOXY-4-FORMAMIDO-L-ARABINOSE TRANSFERASE-RELATED"/>
    <property type="match status" value="1"/>
</dbReference>
<dbReference type="AlphaFoldDB" id="A0A5M6J2Q8"/>
<gene>
    <name evidence="3" type="ORF">F1189_03780</name>
</gene>
<dbReference type="SUPFAM" id="SSF53448">
    <property type="entry name" value="Nucleotide-diphospho-sugar transferases"/>
    <property type="match status" value="1"/>
</dbReference>
<keyword evidence="1" id="KW-0812">Transmembrane</keyword>
<keyword evidence="1" id="KW-0472">Membrane</keyword>
<feature type="transmembrane region" description="Helical" evidence="1">
    <location>
        <begin position="279"/>
        <end position="302"/>
    </location>
</feature>
<dbReference type="Pfam" id="PF00535">
    <property type="entry name" value="Glycos_transf_2"/>
    <property type="match status" value="1"/>
</dbReference>
<evidence type="ECO:0000313" key="4">
    <source>
        <dbReference type="Proteomes" id="UP000325255"/>
    </source>
</evidence>
<dbReference type="OrthoDB" id="3177103at2"/>
<organism evidence="3 4">
    <name type="scientific">Rhodovastum atsumiense</name>
    <dbReference type="NCBI Taxonomy" id="504468"/>
    <lineage>
        <taxon>Bacteria</taxon>
        <taxon>Pseudomonadati</taxon>
        <taxon>Pseudomonadota</taxon>
        <taxon>Alphaproteobacteria</taxon>
        <taxon>Acetobacterales</taxon>
        <taxon>Acetobacteraceae</taxon>
        <taxon>Rhodovastum</taxon>
    </lineage>
</organism>
<dbReference type="InterPro" id="IPR029044">
    <property type="entry name" value="Nucleotide-diphossugar_trans"/>
</dbReference>
<sequence>MRDQEGPPQDARTGPGPQVAVIIPCLNEARTIAKVVTDFRAALPGATVHVYDNNSSDQSARLAREAGAVVAREALQGKGNVVRRAFANVEADVYVLVDGDDTYAATAAPAMVWMLLEHQLDMVTGVRVDDTPGAYRRGHRLGNRVLTALVGHLFGPRISDMLSGYRVFSRRFVKSFPAIATGFETETEFSVHALQLLMPIDEMPTPYRERPAGSISKLRTWPDGWRILHTIIILLKEERPLEFFAASGAALLVGGIGLGMPVVVDFIHTGLVPRLPTAVLATGLVLLSFLSLTCGLILDSVARGRKENRRFHYLAIPPVPAPSAGRCPAPHQGAALDPHHAQACSARRAMRPLDPIH</sequence>
<accession>A0A5M6J2Q8</accession>
<dbReference type="EMBL" id="VWPK01000004">
    <property type="protein sequence ID" value="KAA5613905.1"/>
    <property type="molecule type" value="Genomic_DNA"/>
</dbReference>
<evidence type="ECO:0000256" key="1">
    <source>
        <dbReference type="SAM" id="Phobius"/>
    </source>
</evidence>
<dbReference type="GO" id="GO:0016740">
    <property type="term" value="F:transferase activity"/>
    <property type="evidence" value="ECO:0007669"/>
    <property type="project" value="UniProtKB-KW"/>
</dbReference>
<feature type="domain" description="Glycosyltransferase 2-like" evidence="2">
    <location>
        <begin position="21"/>
        <end position="174"/>
    </location>
</feature>
<proteinExistence type="predicted"/>
<dbReference type="Gene3D" id="3.90.550.10">
    <property type="entry name" value="Spore Coat Polysaccharide Biosynthesis Protein SpsA, Chain A"/>
    <property type="match status" value="1"/>
</dbReference>
<feature type="transmembrane region" description="Helical" evidence="1">
    <location>
        <begin position="243"/>
        <end position="267"/>
    </location>
</feature>
<keyword evidence="1" id="KW-1133">Transmembrane helix</keyword>
<dbReference type="RefSeq" id="WP_150039289.1">
    <property type="nucleotide sequence ID" value="NZ_OW485601.1"/>
</dbReference>
<dbReference type="PANTHER" id="PTHR48090:SF7">
    <property type="entry name" value="RFBJ PROTEIN"/>
    <property type="match status" value="1"/>
</dbReference>
<comment type="caution">
    <text evidence="3">The sequence shown here is derived from an EMBL/GenBank/DDBJ whole genome shotgun (WGS) entry which is preliminary data.</text>
</comment>
<keyword evidence="3" id="KW-0808">Transferase</keyword>
<name>A0A5M6J2Q8_9PROT</name>
<protein>
    <submittedName>
        <fullName evidence="3">Glycosyltransferase</fullName>
    </submittedName>
</protein>
<dbReference type="InterPro" id="IPR050256">
    <property type="entry name" value="Glycosyltransferase_2"/>
</dbReference>
<evidence type="ECO:0000259" key="2">
    <source>
        <dbReference type="Pfam" id="PF00535"/>
    </source>
</evidence>
<dbReference type="CDD" id="cd04179">
    <property type="entry name" value="DPM_DPG-synthase_like"/>
    <property type="match status" value="1"/>
</dbReference>
<dbReference type="Proteomes" id="UP000325255">
    <property type="component" value="Unassembled WGS sequence"/>
</dbReference>
<reference evidence="3 4" key="1">
    <citation type="submission" date="2019-09" db="EMBL/GenBank/DDBJ databases">
        <title>Genome sequence of Rhodovastum atsumiense, a diverse member of the Acetobacteraceae family of non-sulfur purple photosynthetic bacteria.</title>
        <authorList>
            <person name="Meyer T."/>
            <person name="Kyndt J."/>
        </authorList>
    </citation>
    <scope>NUCLEOTIDE SEQUENCE [LARGE SCALE GENOMIC DNA]</scope>
    <source>
        <strain evidence="3 4">DSM 21279</strain>
    </source>
</reference>
<evidence type="ECO:0000313" key="3">
    <source>
        <dbReference type="EMBL" id="KAA5613905.1"/>
    </source>
</evidence>